<protein>
    <submittedName>
        <fullName evidence="2">Uncharacterized protein</fullName>
    </submittedName>
</protein>
<feature type="region of interest" description="Disordered" evidence="1">
    <location>
        <begin position="1"/>
        <end position="36"/>
    </location>
</feature>
<sequence length="36" mass="4062">MAATEYERLPPGTVRDPEAMDDCPPQIWGPDDDEED</sequence>
<evidence type="ECO:0000313" key="3">
    <source>
        <dbReference type="Proteomes" id="UP000663908"/>
    </source>
</evidence>
<gene>
    <name evidence="2" type="ORF">S1361_06525</name>
</gene>
<keyword evidence="3" id="KW-1185">Reference proteome</keyword>
<dbReference type="EMBL" id="CP071839">
    <property type="protein sequence ID" value="QTD97000.1"/>
    <property type="molecule type" value="Genomic_DNA"/>
</dbReference>
<evidence type="ECO:0000256" key="1">
    <source>
        <dbReference type="SAM" id="MobiDB-lite"/>
    </source>
</evidence>
<accession>A0ABX7TJZ3</accession>
<evidence type="ECO:0000313" key="2">
    <source>
        <dbReference type="EMBL" id="QTD97000.1"/>
    </source>
</evidence>
<dbReference type="Proteomes" id="UP000663908">
    <property type="component" value="Chromosome"/>
</dbReference>
<proteinExistence type="predicted"/>
<organism evidence="2 3">
    <name type="scientific">Streptomyces cyanogenus</name>
    <dbReference type="NCBI Taxonomy" id="80860"/>
    <lineage>
        <taxon>Bacteria</taxon>
        <taxon>Bacillati</taxon>
        <taxon>Actinomycetota</taxon>
        <taxon>Actinomycetes</taxon>
        <taxon>Kitasatosporales</taxon>
        <taxon>Streptomycetaceae</taxon>
        <taxon>Streptomyces</taxon>
    </lineage>
</organism>
<reference evidence="2 3" key="1">
    <citation type="submission" date="2021-03" db="EMBL/GenBank/DDBJ databases">
        <title>Complete genome sequence of Streptomyces cyanogenus S136, producer of anticancer angucycline landomycin A.</title>
        <authorList>
            <person name="Hrab P."/>
            <person name="Ruckert C."/>
            <person name="Busche T."/>
            <person name="Ostash I."/>
            <person name="Kalinowski J."/>
            <person name="Fedorenko V."/>
            <person name="Yushchuk O."/>
            <person name="Ostash B."/>
        </authorList>
    </citation>
    <scope>NUCLEOTIDE SEQUENCE [LARGE SCALE GENOMIC DNA]</scope>
    <source>
        <strain evidence="2 3">S136</strain>
    </source>
</reference>
<name>A0ABX7TJZ3_STRCY</name>